<feature type="coiled-coil region" evidence="1">
    <location>
        <begin position="1045"/>
        <end position="1072"/>
    </location>
</feature>
<dbReference type="AlphaFoldDB" id="A0A5C2RUS7"/>
<feature type="compositionally biased region" description="Low complexity" evidence="2">
    <location>
        <begin position="50"/>
        <end position="60"/>
    </location>
</feature>
<accession>A0A5C2RUS7</accession>
<evidence type="ECO:0000256" key="1">
    <source>
        <dbReference type="SAM" id="Coils"/>
    </source>
</evidence>
<dbReference type="OrthoDB" id="2261329at2759"/>
<feature type="compositionally biased region" description="Pro residues" evidence="2">
    <location>
        <begin position="1130"/>
        <end position="1142"/>
    </location>
</feature>
<gene>
    <name evidence="3" type="ORF">L227DRAFT_341379</name>
</gene>
<feature type="compositionally biased region" description="Low complexity" evidence="2">
    <location>
        <begin position="486"/>
        <end position="496"/>
    </location>
</feature>
<evidence type="ECO:0000313" key="4">
    <source>
        <dbReference type="Proteomes" id="UP000313359"/>
    </source>
</evidence>
<protein>
    <recommendedName>
        <fullName evidence="5">PH domain-containing protein</fullName>
    </recommendedName>
</protein>
<dbReference type="STRING" id="1328759.A0A5C2RUS7"/>
<feature type="compositionally biased region" description="Low complexity" evidence="2">
    <location>
        <begin position="444"/>
        <end position="462"/>
    </location>
</feature>
<keyword evidence="1" id="KW-0175">Coiled coil</keyword>
<feature type="compositionally biased region" description="Low complexity" evidence="2">
    <location>
        <begin position="549"/>
        <end position="560"/>
    </location>
</feature>
<name>A0A5C2RUS7_9APHY</name>
<feature type="region of interest" description="Disordered" evidence="2">
    <location>
        <begin position="369"/>
        <end position="594"/>
    </location>
</feature>
<feature type="compositionally biased region" description="Polar residues" evidence="2">
    <location>
        <begin position="521"/>
        <end position="531"/>
    </location>
</feature>
<dbReference type="EMBL" id="ML122302">
    <property type="protein sequence ID" value="RPD54739.1"/>
    <property type="molecule type" value="Genomic_DNA"/>
</dbReference>
<feature type="region of interest" description="Disordered" evidence="2">
    <location>
        <begin position="50"/>
        <end position="96"/>
    </location>
</feature>
<feature type="compositionally biased region" description="Polar residues" evidence="2">
    <location>
        <begin position="205"/>
        <end position="214"/>
    </location>
</feature>
<reference evidence="3" key="1">
    <citation type="journal article" date="2018" name="Genome Biol. Evol.">
        <title>Genomics and development of Lentinus tigrinus, a white-rot wood-decaying mushroom with dimorphic fruiting bodies.</title>
        <authorList>
            <person name="Wu B."/>
            <person name="Xu Z."/>
            <person name="Knudson A."/>
            <person name="Carlson A."/>
            <person name="Chen N."/>
            <person name="Kovaka S."/>
            <person name="LaButti K."/>
            <person name="Lipzen A."/>
            <person name="Pennachio C."/>
            <person name="Riley R."/>
            <person name="Schakwitz W."/>
            <person name="Umezawa K."/>
            <person name="Ohm R.A."/>
            <person name="Grigoriev I.V."/>
            <person name="Nagy L.G."/>
            <person name="Gibbons J."/>
            <person name="Hibbett D."/>
        </authorList>
    </citation>
    <scope>NUCLEOTIDE SEQUENCE [LARGE SCALE GENOMIC DNA]</scope>
    <source>
        <strain evidence="3">ALCF2SS1-6</strain>
    </source>
</reference>
<feature type="region of interest" description="Disordered" evidence="2">
    <location>
        <begin position="1"/>
        <end position="33"/>
    </location>
</feature>
<feature type="compositionally biased region" description="Polar residues" evidence="2">
    <location>
        <begin position="113"/>
        <end position="123"/>
    </location>
</feature>
<proteinExistence type="predicted"/>
<feature type="region of interest" description="Disordered" evidence="2">
    <location>
        <begin position="1120"/>
        <end position="1142"/>
    </location>
</feature>
<evidence type="ECO:0008006" key="5">
    <source>
        <dbReference type="Google" id="ProtNLM"/>
    </source>
</evidence>
<feature type="coiled-coil region" evidence="1">
    <location>
        <begin position="830"/>
        <end position="857"/>
    </location>
</feature>
<evidence type="ECO:0000313" key="3">
    <source>
        <dbReference type="EMBL" id="RPD54739.1"/>
    </source>
</evidence>
<organism evidence="3 4">
    <name type="scientific">Lentinus tigrinus ALCF2SS1-6</name>
    <dbReference type="NCBI Taxonomy" id="1328759"/>
    <lineage>
        <taxon>Eukaryota</taxon>
        <taxon>Fungi</taxon>
        <taxon>Dikarya</taxon>
        <taxon>Basidiomycota</taxon>
        <taxon>Agaricomycotina</taxon>
        <taxon>Agaricomycetes</taxon>
        <taxon>Polyporales</taxon>
        <taxon>Polyporaceae</taxon>
        <taxon>Lentinus</taxon>
    </lineage>
</organism>
<feature type="region of interest" description="Disordered" evidence="2">
    <location>
        <begin position="183"/>
        <end position="224"/>
    </location>
</feature>
<feature type="region of interest" description="Disordered" evidence="2">
    <location>
        <begin position="113"/>
        <end position="151"/>
    </location>
</feature>
<feature type="compositionally biased region" description="Low complexity" evidence="2">
    <location>
        <begin position="390"/>
        <end position="403"/>
    </location>
</feature>
<dbReference type="Proteomes" id="UP000313359">
    <property type="component" value="Unassembled WGS sequence"/>
</dbReference>
<sequence>MSASYSQPMTRRSTATDESTPIHTPFDDAVMQAHPKSSRFAAGGAVRVYSPSSAASPQSAFRTRMEDGQGHAPAHDPNSYFAHAHPLPHREGASQLNRRGTTKELIGRFEALDTSSAASQTPKRLSVRRDSFSIRSGGGAAEGKDKARSPIRQSFRNLLSVFKKNKPPPLPQQLEVEIAVREVSPSPQPQPLQERALPPRPSPGVRSSNRSDNSAFRRPRHAPLTLQIPAPLAKGTPEDRTICTTPMSAHTGMKTGPLLYLSRIPAANLPPVWMSCTGSLHATHMLITWETPQGNPSPKLVPLAACTDVRSLNTGDLDGAERDLFPDDPELKVFELQFEGRARERFAASSLAERATWVSALWDAVLEAQDSKPRSPAVSESAYSASSMEPSTRAPTPSTPRSAGAEGSALGTPPVETPRVSAFRRETLSTPTEKPMPGLPPATPTSRTSATPTSRTSTTTSSVTRELPPVPSDPAKKKPPLKLDLRNLSASALASLPAPPTTPSSVRSAFLSPTRGLESPTARTPSPSIRNLDQRSVVKQRLAQIEGASSSPTSSRPQSPMGSTPTKLVRPSQGGDSPVSLKLGRQATGASSASTSIVDAYLGSDVGSPLSDRSGRLTTLASRLGSPPPLPTPRVSAFSGRNGGSWFLAPPQGDSTPVSPMSNYSAESADAGAPVLQTSSAFQPRTIPLPPSGSSIARPVEVPPAGRTDETVQPLLEDIRQGVEGLQGRSATAATNIVSIRTKVDEVLEELRRRPGPGQDGEAPAPVVLGKLEALQTDIKGHLSELQVTVEKLTGSTGDTPARQATGLPDLAALHEKLDHLVQRGTEGSAGEQEGQLAEVVALLRDAEEQRASQLEQQTDSIRYLNELNTWLEAFVKHGTSQIEGVAAGVQQLCRDLGPITELQDSEGASADGDAPPGSNLLSDIRRLLIENKEREQNTANLHASVNGLMAAVQEDMRHSAETRNMLSTYLYRSIAFVMEVTHVCVAATESVIGVIDRQHQDQERLLKVLATELTNEIRGERLRFVEAMKEATAINVQIHVEQFKKELTREVLLMTQDVTRLQRERQGLEQQIADLFAFYAKQKQSVKMGGPGRAPPIGHPQPMGLAHPNLSVMPGALMPPMQSAYRRPLPSPTPTPSPTRM</sequence>
<keyword evidence="4" id="KW-1185">Reference proteome</keyword>
<evidence type="ECO:0000256" key="2">
    <source>
        <dbReference type="SAM" id="MobiDB-lite"/>
    </source>
</evidence>
<feature type="compositionally biased region" description="Polar residues" evidence="2">
    <location>
        <begin position="1"/>
        <end position="22"/>
    </location>
</feature>